<name>A0A8X6JPJ5_TRICU</name>
<evidence type="ECO:0000313" key="3">
    <source>
        <dbReference type="Proteomes" id="UP000887116"/>
    </source>
</evidence>
<dbReference type="InterPro" id="IPR036291">
    <property type="entry name" value="NAD(P)-bd_dom_sf"/>
</dbReference>
<dbReference type="PRINTS" id="PR00081">
    <property type="entry name" value="GDHRDH"/>
</dbReference>
<dbReference type="Gene3D" id="3.40.50.720">
    <property type="entry name" value="NAD(P)-binding Rossmann-like Domain"/>
    <property type="match status" value="1"/>
</dbReference>
<organism evidence="2 3">
    <name type="scientific">Trichonephila clavata</name>
    <name type="common">Joro spider</name>
    <name type="synonym">Nephila clavata</name>
    <dbReference type="NCBI Taxonomy" id="2740835"/>
    <lineage>
        <taxon>Eukaryota</taxon>
        <taxon>Metazoa</taxon>
        <taxon>Ecdysozoa</taxon>
        <taxon>Arthropoda</taxon>
        <taxon>Chelicerata</taxon>
        <taxon>Arachnida</taxon>
        <taxon>Araneae</taxon>
        <taxon>Araneomorphae</taxon>
        <taxon>Entelegynae</taxon>
        <taxon>Araneoidea</taxon>
        <taxon>Nephilidae</taxon>
        <taxon>Trichonephila</taxon>
    </lineage>
</organism>
<dbReference type="EMBL" id="BMAO01029735">
    <property type="protein sequence ID" value="GFR33818.1"/>
    <property type="molecule type" value="Genomic_DNA"/>
</dbReference>
<dbReference type="InterPro" id="IPR002347">
    <property type="entry name" value="SDR_fam"/>
</dbReference>
<evidence type="ECO:0000313" key="2">
    <source>
        <dbReference type="EMBL" id="GFR33818.1"/>
    </source>
</evidence>
<dbReference type="PANTHER" id="PTHR43313">
    <property type="entry name" value="SHORT-CHAIN DEHYDROGENASE/REDUCTASE FAMILY 9C"/>
    <property type="match status" value="1"/>
</dbReference>
<dbReference type="Proteomes" id="UP000887116">
    <property type="component" value="Unassembled WGS sequence"/>
</dbReference>
<dbReference type="OrthoDB" id="6413932at2759"/>
<keyword evidence="1" id="KW-1133">Transmembrane helix</keyword>
<gene>
    <name evidence="2" type="primary">Hsd17b2</name>
    <name evidence="2" type="ORF">TNCT_333241</name>
</gene>
<evidence type="ECO:0000256" key="1">
    <source>
        <dbReference type="SAM" id="Phobius"/>
    </source>
</evidence>
<comment type="caution">
    <text evidence="2">The sequence shown here is derived from an EMBL/GenBank/DDBJ whole genome shotgun (WGS) entry which is preliminary data.</text>
</comment>
<sequence>MVNRFIAILVCHLLGTYFISTLLHYVLFNHLLYILSPIFAFFLWIFVAAFTLQFTKIKFLAEEVKPENKAVLITGCDSGFGHFLAKRLDSKGFHVFATCFFPDGEGATELQKSCSQRLRVLHLDVTKDDSVKEATEFVKQNLGTCEFWGLVNNAGTFKGLSLELSDMDDIKYTLDVNTLGPIRMIKEFLPLLKKSKGRIVNITSLAGKSFFVTFNKQKS</sequence>
<dbReference type="PANTHER" id="PTHR43313:SF36">
    <property type="entry name" value="D-BETA-HYDROXYBUTYRATE DEHYDROGENASE, MITOCHONDRIAL"/>
    <property type="match status" value="1"/>
</dbReference>
<proteinExistence type="predicted"/>
<dbReference type="GO" id="GO:0016491">
    <property type="term" value="F:oxidoreductase activity"/>
    <property type="evidence" value="ECO:0007669"/>
    <property type="project" value="TreeGrafter"/>
</dbReference>
<accession>A0A8X6JPJ5</accession>
<dbReference type="AlphaFoldDB" id="A0A8X6JPJ5"/>
<dbReference type="Pfam" id="PF00106">
    <property type="entry name" value="adh_short"/>
    <property type="match status" value="1"/>
</dbReference>
<keyword evidence="1" id="KW-0812">Transmembrane</keyword>
<dbReference type="GO" id="GO:0008202">
    <property type="term" value="P:steroid metabolic process"/>
    <property type="evidence" value="ECO:0007669"/>
    <property type="project" value="TreeGrafter"/>
</dbReference>
<feature type="transmembrane region" description="Helical" evidence="1">
    <location>
        <begin position="31"/>
        <end position="52"/>
    </location>
</feature>
<dbReference type="SUPFAM" id="SSF51735">
    <property type="entry name" value="NAD(P)-binding Rossmann-fold domains"/>
    <property type="match status" value="1"/>
</dbReference>
<reference evidence="2" key="1">
    <citation type="submission" date="2020-07" db="EMBL/GenBank/DDBJ databases">
        <title>Multicomponent nature underlies the extraordinary mechanical properties of spider dragline silk.</title>
        <authorList>
            <person name="Kono N."/>
            <person name="Nakamura H."/>
            <person name="Mori M."/>
            <person name="Yoshida Y."/>
            <person name="Ohtoshi R."/>
            <person name="Malay A.D."/>
            <person name="Moran D.A.P."/>
            <person name="Tomita M."/>
            <person name="Numata K."/>
            <person name="Arakawa K."/>
        </authorList>
    </citation>
    <scope>NUCLEOTIDE SEQUENCE</scope>
</reference>
<protein>
    <submittedName>
        <fullName evidence="2">Estradiol 17-beta-dehydrogenase 2</fullName>
    </submittedName>
</protein>
<feature type="transmembrane region" description="Helical" evidence="1">
    <location>
        <begin position="5"/>
        <end position="25"/>
    </location>
</feature>
<keyword evidence="1" id="KW-0472">Membrane</keyword>
<keyword evidence="3" id="KW-1185">Reference proteome</keyword>